<dbReference type="EMBL" id="MU032350">
    <property type="protein sequence ID" value="KAF3762781.1"/>
    <property type="molecule type" value="Genomic_DNA"/>
</dbReference>
<comment type="caution">
    <text evidence="1">The sequence shown here is derived from an EMBL/GenBank/DDBJ whole genome shotgun (WGS) entry which is preliminary data.</text>
</comment>
<sequence length="478" mass="51886">MPSKGVQAYTYIAAPGCSIELSVPGQTVVRNELRQFWNGDLEVESGKIHGLFNEKGKFTFKVLHNGKVITEQWIEVNALTGNASGGTMDTIAKTQSVLHKNPDVIVSYGFYESGQGYGLLPGRHQCYITVTPDFSGWMGSAAPPGSPQKDQPFRRFVLPAAHDVGMNSMQNCDVIIKHAGGAVVRTLLANDKTFARVLSEVTDKVSGPAVAALAPDIVSSLAITQKDPLQSMLALGARYFEFRPAFTHKEVRQYLPDKLYFQHSAIPGMAYDDFLNGVVQFLMDNPTEIVVVQLRWDGVPAACEHPSEQQLGDYLQAALRRGDGNPHKITTGNLDDLRNRTIGDIRHDGKRLIMLNSIDSISTYTDAGNATLNGDSIVAGFGQVLHPDCCGGRGFINIQCQATATNIPKAVAYSVLEAGSTSSCLLATKPTCDSKTLPWVRDNLLRACGRNDLVVVMNDFIDGATADVAVELSRQRLN</sequence>
<dbReference type="OrthoDB" id="1046782at2759"/>
<dbReference type="InterPro" id="IPR051057">
    <property type="entry name" value="PI-PLC_domain"/>
</dbReference>
<reference evidence="1" key="1">
    <citation type="journal article" date="2020" name="Phytopathology">
        <title>Genome sequence of the chestnut blight fungus Cryphonectria parasitica EP155: A fundamental resource for an archetypical invasive plant pathogen.</title>
        <authorList>
            <person name="Crouch J.A."/>
            <person name="Dawe A."/>
            <person name="Aerts A."/>
            <person name="Barry K."/>
            <person name="Churchill A.C.L."/>
            <person name="Grimwood J."/>
            <person name="Hillman B."/>
            <person name="Milgroom M.G."/>
            <person name="Pangilinan J."/>
            <person name="Smith M."/>
            <person name="Salamov A."/>
            <person name="Schmutz J."/>
            <person name="Yadav J."/>
            <person name="Grigoriev I.V."/>
            <person name="Nuss D."/>
        </authorList>
    </citation>
    <scope>NUCLEOTIDE SEQUENCE</scope>
    <source>
        <strain evidence="1">EP155</strain>
    </source>
</reference>
<name>A0A9P4XXL5_CRYP1</name>
<dbReference type="AlphaFoldDB" id="A0A9P4XXL5"/>
<protein>
    <submittedName>
        <fullName evidence="1">PLC-like phosphodiesterase</fullName>
    </submittedName>
</protein>
<dbReference type="PANTHER" id="PTHR13593">
    <property type="match status" value="1"/>
</dbReference>
<accession>A0A9P4XXL5</accession>
<dbReference type="GO" id="GO:0008081">
    <property type="term" value="F:phosphoric diester hydrolase activity"/>
    <property type="evidence" value="ECO:0007669"/>
    <property type="project" value="InterPro"/>
</dbReference>
<dbReference type="PANTHER" id="PTHR13593:SF146">
    <property type="entry name" value="PLC-LIKE PHOSPHODIESTERASE"/>
    <property type="match status" value="1"/>
</dbReference>
<dbReference type="Gene3D" id="3.20.20.190">
    <property type="entry name" value="Phosphatidylinositol (PI) phosphodiesterase"/>
    <property type="match status" value="1"/>
</dbReference>
<dbReference type="GO" id="GO:0006629">
    <property type="term" value="P:lipid metabolic process"/>
    <property type="evidence" value="ECO:0007669"/>
    <property type="project" value="InterPro"/>
</dbReference>
<dbReference type="InterPro" id="IPR017946">
    <property type="entry name" value="PLC-like_Pdiesterase_TIM-brl"/>
</dbReference>
<dbReference type="SUPFAM" id="SSF51695">
    <property type="entry name" value="PLC-like phosphodiesterases"/>
    <property type="match status" value="1"/>
</dbReference>
<keyword evidence="2" id="KW-1185">Reference proteome</keyword>
<organism evidence="1 2">
    <name type="scientific">Cryphonectria parasitica (strain ATCC 38755 / EP155)</name>
    <dbReference type="NCBI Taxonomy" id="660469"/>
    <lineage>
        <taxon>Eukaryota</taxon>
        <taxon>Fungi</taxon>
        <taxon>Dikarya</taxon>
        <taxon>Ascomycota</taxon>
        <taxon>Pezizomycotina</taxon>
        <taxon>Sordariomycetes</taxon>
        <taxon>Sordariomycetidae</taxon>
        <taxon>Diaporthales</taxon>
        <taxon>Cryphonectriaceae</taxon>
        <taxon>Cryphonectria-Endothia species complex</taxon>
        <taxon>Cryphonectria</taxon>
    </lineage>
</organism>
<evidence type="ECO:0000313" key="1">
    <source>
        <dbReference type="EMBL" id="KAF3762781.1"/>
    </source>
</evidence>
<dbReference type="Proteomes" id="UP000803844">
    <property type="component" value="Unassembled WGS sequence"/>
</dbReference>
<dbReference type="GeneID" id="63835554"/>
<dbReference type="RefSeq" id="XP_040773760.1">
    <property type="nucleotide sequence ID" value="XM_040918425.1"/>
</dbReference>
<proteinExistence type="predicted"/>
<gene>
    <name evidence="1" type="ORF">M406DRAFT_280943</name>
</gene>
<evidence type="ECO:0000313" key="2">
    <source>
        <dbReference type="Proteomes" id="UP000803844"/>
    </source>
</evidence>